<reference evidence="3" key="1">
    <citation type="submission" date="2015-08" db="UniProtKB">
        <authorList>
            <consortium name="WormBaseParasite"/>
        </authorList>
    </citation>
    <scope>IDENTIFICATION</scope>
</reference>
<dbReference type="GO" id="GO:0060271">
    <property type="term" value="P:cilium assembly"/>
    <property type="evidence" value="ECO:0007669"/>
    <property type="project" value="InterPro"/>
</dbReference>
<dbReference type="WBParaSite" id="TCONS_00008905.p1">
    <property type="protein sequence ID" value="TCONS_00008905.p1"/>
    <property type="gene ID" value="XLOC_006774"/>
</dbReference>
<dbReference type="PANTHER" id="PTHR28596">
    <property type="entry name" value="BBSOME-INTERACTING PROTEIN 1"/>
    <property type="match status" value="1"/>
</dbReference>
<proteinExistence type="predicted"/>
<feature type="region of interest" description="Disordered" evidence="1">
    <location>
        <begin position="59"/>
        <end position="103"/>
    </location>
</feature>
<feature type="compositionally biased region" description="Basic and acidic residues" evidence="1">
    <location>
        <begin position="59"/>
        <end position="68"/>
    </location>
</feature>
<dbReference type="Proteomes" id="UP000035681">
    <property type="component" value="Unplaced"/>
</dbReference>
<keyword evidence="2" id="KW-1185">Reference proteome</keyword>
<feature type="compositionally biased region" description="Basic and acidic residues" evidence="1">
    <location>
        <begin position="79"/>
        <end position="88"/>
    </location>
</feature>
<dbReference type="GO" id="GO:0097500">
    <property type="term" value="P:receptor localization to non-motile cilium"/>
    <property type="evidence" value="ECO:0007669"/>
    <property type="project" value="TreeGrafter"/>
</dbReference>
<evidence type="ECO:0000313" key="4">
    <source>
        <dbReference type="WBParaSite" id="TCONS_00008905.p1"/>
    </source>
</evidence>
<dbReference type="STRING" id="6248.A0A0K0DX44"/>
<dbReference type="WBParaSite" id="SSTP_0000181100.1">
    <property type="protein sequence ID" value="SSTP_0000181100.1"/>
    <property type="gene ID" value="SSTP_0000181100"/>
</dbReference>
<accession>A0A0K0DX44</accession>
<protein>
    <submittedName>
        <fullName evidence="4">BBSome-interacting protein 1</fullName>
    </submittedName>
</protein>
<name>A0A0K0DX44_STRER</name>
<organism evidence="3">
    <name type="scientific">Strongyloides stercoralis</name>
    <name type="common">Threadworm</name>
    <dbReference type="NCBI Taxonomy" id="6248"/>
    <lineage>
        <taxon>Eukaryota</taxon>
        <taxon>Metazoa</taxon>
        <taxon>Ecdysozoa</taxon>
        <taxon>Nematoda</taxon>
        <taxon>Chromadorea</taxon>
        <taxon>Rhabditida</taxon>
        <taxon>Tylenchina</taxon>
        <taxon>Panagrolaimomorpha</taxon>
        <taxon>Strongyloidoidea</taxon>
        <taxon>Strongyloididae</taxon>
        <taxon>Strongyloides</taxon>
    </lineage>
</organism>
<evidence type="ECO:0000313" key="2">
    <source>
        <dbReference type="Proteomes" id="UP000035681"/>
    </source>
</evidence>
<sequence>MDTNIREQDSFNFQITLRNGILFPGERLQPVFCKPKLIPLKSVTLEKLERMQEEALDKLDEHSINNKEDNEESNLKGNLRKESNEIEGMKNYSNKTDVWSADD</sequence>
<dbReference type="GO" id="GO:0034464">
    <property type="term" value="C:BBSome"/>
    <property type="evidence" value="ECO:0007669"/>
    <property type="project" value="InterPro"/>
</dbReference>
<dbReference type="AlphaFoldDB" id="A0A0K0DX44"/>
<dbReference type="Pfam" id="PF14777">
    <property type="entry name" value="BBIP10"/>
    <property type="match status" value="1"/>
</dbReference>
<dbReference type="InterPro" id="IPR028233">
    <property type="entry name" value="BBIP10"/>
</dbReference>
<evidence type="ECO:0000313" key="3">
    <source>
        <dbReference type="WBParaSite" id="SSTP_0000181100.1"/>
    </source>
</evidence>
<evidence type="ECO:0000256" key="1">
    <source>
        <dbReference type="SAM" id="MobiDB-lite"/>
    </source>
</evidence>
<dbReference type="PANTHER" id="PTHR28596:SF1">
    <property type="entry name" value="BBSOME-INTERACTING PROTEIN 1"/>
    <property type="match status" value="1"/>
</dbReference>